<proteinExistence type="predicted"/>
<evidence type="ECO:0000256" key="5">
    <source>
        <dbReference type="ARBA" id="ARBA00022927"/>
    </source>
</evidence>
<evidence type="ECO:0000256" key="7">
    <source>
        <dbReference type="ARBA" id="ARBA00023242"/>
    </source>
</evidence>
<dbReference type="Pfam" id="PF08701">
    <property type="entry name" value="GN3L_Grn1"/>
    <property type="match status" value="1"/>
</dbReference>
<dbReference type="OrthoDB" id="10266128at2759"/>
<comment type="subcellular location">
    <subcellularLocation>
        <location evidence="1">Nucleus</location>
    </subcellularLocation>
</comment>
<dbReference type="InterPro" id="IPR050755">
    <property type="entry name" value="TRAFAC_YlqF/YawG_RiboMat"/>
</dbReference>
<evidence type="ECO:0000256" key="4">
    <source>
        <dbReference type="ARBA" id="ARBA00022741"/>
    </source>
</evidence>
<dbReference type="InterPro" id="IPR006073">
    <property type="entry name" value="GTP-bd"/>
</dbReference>
<sequence>MVKLGKSSKRTPVRLRHKIEKASTAKQRKQRKLAKKNPQWRSKLKKDPGIPNLFPYKDKVLHEIEERKRLKEEEAMRLREEVLPRRRGFGGVDSLPDAELAHVEELDRVHDLIDDEMEDGDDPGPMAALLASAKARAIEYAEQNGDEQFHKVDEDVDKTEDESGFGGDNILSVKPSSGPVLIETSRRAFDKMFKQVIEAADVVLYVLDARDPEGTRSKEVEREIMAADGGSKRLILILNKIDLVPPSILKGWLSHLRRSFPTLPLRASTGAPSSNSFDHKQMTVKATTEALLKALKSYVHSKQLKRSISAGVIGYPNVGKSSVINALVSRLNRGAASTCPVGAEAGITTSLREIKIDNKLKLIDSPGIVFPNSDKRKPLDKKLNEEARLILLNAIPPKQISDPIPAVALLLDRLSSSGLISKMLEFYSIPPLFPLNGEKTNDFLVQVARKRGRLGKGGVPNINSAAMTVITDWRDGRIQGWLEPPMLQVASSTDCSSTSIGLDTKKIVSEWSKEFKMEGLWGNEDYQGDEMME</sequence>
<feature type="region of interest" description="Disordered" evidence="8">
    <location>
        <begin position="1"/>
        <end position="52"/>
    </location>
</feature>
<evidence type="ECO:0000256" key="6">
    <source>
        <dbReference type="ARBA" id="ARBA00023134"/>
    </source>
</evidence>
<evidence type="ECO:0000256" key="1">
    <source>
        <dbReference type="ARBA" id="ARBA00004123"/>
    </source>
</evidence>
<dbReference type="Proteomes" id="UP000054567">
    <property type="component" value="Unassembled WGS sequence"/>
</dbReference>
<evidence type="ECO:0000313" key="11">
    <source>
        <dbReference type="Proteomes" id="UP000054567"/>
    </source>
</evidence>
<keyword evidence="6" id="KW-0342">GTP-binding</keyword>
<dbReference type="GO" id="GO:0015031">
    <property type="term" value="P:protein transport"/>
    <property type="evidence" value="ECO:0007669"/>
    <property type="project" value="UniProtKB-KW"/>
</dbReference>
<dbReference type="SUPFAM" id="SSF52540">
    <property type="entry name" value="P-loop containing nucleoside triphosphate hydrolases"/>
    <property type="match status" value="1"/>
</dbReference>
<dbReference type="GO" id="GO:0005525">
    <property type="term" value="F:GTP binding"/>
    <property type="evidence" value="ECO:0007669"/>
    <property type="project" value="UniProtKB-KW"/>
</dbReference>
<dbReference type="InterPro" id="IPR014813">
    <property type="entry name" value="Gnl3_N_dom"/>
</dbReference>
<reference evidence="11" key="3">
    <citation type="journal article" date="2010" name="Genome Res.">
        <title>Population genomic sequencing of Coccidioides fungi reveals recent hybridization and transposon control.</title>
        <authorList>
            <person name="Neafsey D.E."/>
            <person name="Barker B.M."/>
            <person name="Sharpton T.J."/>
            <person name="Stajich J.E."/>
            <person name="Park D.J."/>
            <person name="Whiston E."/>
            <person name="Hung C.-Y."/>
            <person name="McMahan C."/>
            <person name="White J."/>
            <person name="Sykes S."/>
            <person name="Heiman D."/>
            <person name="Young S."/>
            <person name="Zeng Q."/>
            <person name="Abouelleil A."/>
            <person name="Aftuck L."/>
            <person name="Bessette D."/>
            <person name="Brown A."/>
            <person name="FitzGerald M."/>
            <person name="Lui A."/>
            <person name="Macdonald J.P."/>
            <person name="Priest M."/>
            <person name="Orbach M.J."/>
            <person name="Galgiani J.N."/>
            <person name="Kirkland T.N."/>
            <person name="Cole G.T."/>
            <person name="Birren B.W."/>
            <person name="Henn M.R."/>
            <person name="Taylor J.W."/>
            <person name="Rounsley S.D."/>
        </authorList>
    </citation>
    <scope>NUCLEOTIDE SEQUENCE [LARGE SCALE GENOMIC DNA]</scope>
    <source>
        <strain evidence="11">RMSCC 3488</strain>
    </source>
</reference>
<dbReference type="GO" id="GO:0042273">
    <property type="term" value="P:ribosomal large subunit biogenesis"/>
    <property type="evidence" value="ECO:0007669"/>
    <property type="project" value="UniProtKB-ARBA"/>
</dbReference>
<evidence type="ECO:0000256" key="8">
    <source>
        <dbReference type="SAM" id="MobiDB-lite"/>
    </source>
</evidence>
<dbReference type="AlphaFoldDB" id="A0A0J6FQ29"/>
<evidence type="ECO:0000256" key="2">
    <source>
        <dbReference type="ARBA" id="ARBA00022448"/>
    </source>
</evidence>
<dbReference type="EMBL" id="DS268113">
    <property type="protein sequence ID" value="KMM71565.1"/>
    <property type="molecule type" value="Genomic_DNA"/>
</dbReference>
<dbReference type="Gene3D" id="3.40.50.300">
    <property type="entry name" value="P-loop containing nucleotide triphosphate hydrolases"/>
    <property type="match status" value="1"/>
</dbReference>
<keyword evidence="2" id="KW-0813">Transport</keyword>
<feature type="domain" description="CP-type G" evidence="9">
    <location>
        <begin position="189"/>
        <end position="371"/>
    </location>
</feature>
<dbReference type="FunFam" id="3.40.50.300:FF:000844">
    <property type="entry name" value="Nuclear GTP-binding protein NUG1"/>
    <property type="match status" value="1"/>
</dbReference>
<organism evidence="10 11">
    <name type="scientific">Coccidioides posadasii RMSCC 3488</name>
    <dbReference type="NCBI Taxonomy" id="454284"/>
    <lineage>
        <taxon>Eukaryota</taxon>
        <taxon>Fungi</taxon>
        <taxon>Dikarya</taxon>
        <taxon>Ascomycota</taxon>
        <taxon>Pezizomycotina</taxon>
        <taxon>Eurotiomycetes</taxon>
        <taxon>Eurotiomycetidae</taxon>
        <taxon>Onygenales</taxon>
        <taxon>Onygenaceae</taxon>
        <taxon>Coccidioides</taxon>
    </lineage>
</organism>
<dbReference type="PRINTS" id="PR00326">
    <property type="entry name" value="GTP1OBG"/>
</dbReference>
<dbReference type="InterPro" id="IPR023179">
    <property type="entry name" value="GTP-bd_ortho_bundle_sf"/>
</dbReference>
<reference evidence="10 11" key="1">
    <citation type="submission" date="2007-06" db="EMBL/GenBank/DDBJ databases">
        <title>The Genome Sequence of Coccidioides posadasii RMSCC_3488.</title>
        <authorList>
            <consortium name="Coccidioides Genome Resources Consortium"/>
            <consortium name="The Broad Institute Genome Sequencing Platform"/>
            <person name="Henn M.R."/>
            <person name="Sykes S."/>
            <person name="Young S."/>
            <person name="Jaffe D."/>
            <person name="Berlin A."/>
            <person name="Alvarez P."/>
            <person name="Butler J."/>
            <person name="Gnerre S."/>
            <person name="Grabherr M."/>
            <person name="Mauceli E."/>
            <person name="Brockman W."/>
            <person name="Kodira C."/>
            <person name="Alvarado L."/>
            <person name="Zeng Q."/>
            <person name="Crawford M."/>
            <person name="Antoine C."/>
            <person name="Devon K."/>
            <person name="Galgiani J."/>
            <person name="Orsborn K."/>
            <person name="Lewis M.L."/>
            <person name="Nusbaum C."/>
            <person name="Galagan J."/>
            <person name="Birren B."/>
        </authorList>
    </citation>
    <scope>NUCLEOTIDE SEQUENCE [LARGE SCALE GENOMIC DNA]</scope>
    <source>
        <strain evidence="10 11">RMSCC 3488</strain>
    </source>
</reference>
<dbReference type="InterPro" id="IPR027417">
    <property type="entry name" value="P-loop_NTPase"/>
</dbReference>
<dbReference type="GO" id="GO:0005730">
    <property type="term" value="C:nucleolus"/>
    <property type="evidence" value="ECO:0007669"/>
    <property type="project" value="UniProtKB-ARBA"/>
</dbReference>
<dbReference type="FunFam" id="1.10.1580.10:FF:000006">
    <property type="entry name" value="Nuclear GTP-binding protein NUG1"/>
    <property type="match status" value="1"/>
</dbReference>
<dbReference type="VEuPathDB" id="FungiDB:CPAG_07872"/>
<accession>A0A0J6FQ29</accession>
<keyword evidence="3" id="KW-0690">Ribosome biogenesis</keyword>
<protein>
    <submittedName>
        <fullName evidence="10">Nucleolar GTP-binding protein 2</fullName>
    </submittedName>
</protein>
<evidence type="ECO:0000259" key="9">
    <source>
        <dbReference type="PROSITE" id="PS51721"/>
    </source>
</evidence>
<name>A0A0J6FQ29_COCPO</name>
<dbReference type="PANTHER" id="PTHR11089">
    <property type="entry name" value="GTP-BINDING PROTEIN-RELATED"/>
    <property type="match status" value="1"/>
</dbReference>
<dbReference type="InterPro" id="IPR030378">
    <property type="entry name" value="G_CP_dom"/>
</dbReference>
<dbReference type="GO" id="GO:0006364">
    <property type="term" value="P:rRNA processing"/>
    <property type="evidence" value="ECO:0007669"/>
    <property type="project" value="UniProtKB-ARBA"/>
</dbReference>
<reference evidence="11" key="2">
    <citation type="journal article" date="2009" name="Genome Res.">
        <title>Comparative genomic analyses of the human fungal pathogens Coccidioides and their relatives.</title>
        <authorList>
            <person name="Sharpton T.J."/>
            <person name="Stajich J.E."/>
            <person name="Rounsley S.D."/>
            <person name="Gardner M.J."/>
            <person name="Wortman J.R."/>
            <person name="Jordar V.S."/>
            <person name="Maiti R."/>
            <person name="Kodira C.D."/>
            <person name="Neafsey D.E."/>
            <person name="Zeng Q."/>
            <person name="Hung C.-Y."/>
            <person name="McMahan C."/>
            <person name="Muszewska A."/>
            <person name="Grynberg M."/>
            <person name="Mandel M.A."/>
            <person name="Kellner E.M."/>
            <person name="Barker B.M."/>
            <person name="Galgiani J.N."/>
            <person name="Orbach M.J."/>
            <person name="Kirkland T.N."/>
            <person name="Cole G.T."/>
            <person name="Henn M.R."/>
            <person name="Birren B.W."/>
            <person name="Taylor J.W."/>
        </authorList>
    </citation>
    <scope>NUCLEOTIDE SEQUENCE [LARGE SCALE GENOMIC DNA]</scope>
    <source>
        <strain evidence="11">RMSCC 3488</strain>
    </source>
</reference>
<dbReference type="GO" id="GO:0030684">
    <property type="term" value="C:preribosome"/>
    <property type="evidence" value="ECO:0007669"/>
    <property type="project" value="UniProtKB-ARBA"/>
</dbReference>
<dbReference type="CDD" id="cd04178">
    <property type="entry name" value="Nucleostemin_like"/>
    <property type="match status" value="1"/>
</dbReference>
<keyword evidence="4" id="KW-0547">Nucleotide-binding</keyword>
<dbReference type="Gene3D" id="1.10.1580.10">
    <property type="match status" value="1"/>
</dbReference>
<dbReference type="PROSITE" id="PS51721">
    <property type="entry name" value="G_CP"/>
    <property type="match status" value="1"/>
</dbReference>
<dbReference type="PANTHER" id="PTHR11089:SF30">
    <property type="entry name" value="GUANINE NUCLEOTIDE-BINDING PROTEIN-LIKE 3 HOMOLOG"/>
    <property type="match status" value="1"/>
</dbReference>
<evidence type="ECO:0000256" key="3">
    <source>
        <dbReference type="ARBA" id="ARBA00022517"/>
    </source>
</evidence>
<gene>
    <name evidence="10" type="ORF">CPAG_07872</name>
</gene>
<feature type="compositionally biased region" description="Basic residues" evidence="8">
    <location>
        <begin position="1"/>
        <end position="19"/>
    </location>
</feature>
<evidence type="ECO:0000313" key="10">
    <source>
        <dbReference type="EMBL" id="KMM71565.1"/>
    </source>
</evidence>
<dbReference type="Pfam" id="PF01926">
    <property type="entry name" value="MMR_HSR1"/>
    <property type="match status" value="1"/>
</dbReference>
<feature type="compositionally biased region" description="Basic residues" evidence="8">
    <location>
        <begin position="26"/>
        <end position="35"/>
    </location>
</feature>
<keyword evidence="7" id="KW-0539">Nucleus</keyword>
<keyword evidence="5" id="KW-0653">Protein transport</keyword>